<accession>A0A345UPA1</accession>
<evidence type="ECO:0000313" key="2">
    <source>
        <dbReference type="Proteomes" id="UP000254808"/>
    </source>
</evidence>
<keyword evidence="2" id="KW-1185">Reference proteome</keyword>
<sequence>MSKYRRKRSLDRIVQTRRSTNILFVGIEGGSRTSSKEAKYLDMFHGFNKNVQVRVYPCDEHKSAPLHVLDHLKNKLKEEILQEGDEAWLVIDRDRYGSHLPEVARRCNDANVRLALSNPCFEYWLLLHLEDPQAHLQSCGDVKPVLSAALDRIDTSEGFESIYIDRFQTAVDRAERRDTASDRWPQQNGSRVYQLVKRIVRS</sequence>
<protein>
    <submittedName>
        <fullName evidence="1">RloB-like protein</fullName>
    </submittedName>
</protein>
<name>A0A345UPA1_9BACT</name>
<dbReference type="OrthoDB" id="9796523at2"/>
<dbReference type="EMBL" id="CP027806">
    <property type="protein sequence ID" value="AXJ02303.1"/>
    <property type="molecule type" value="Genomic_DNA"/>
</dbReference>
<proteinExistence type="predicted"/>
<dbReference type="Proteomes" id="UP000254808">
    <property type="component" value="Chromosome"/>
</dbReference>
<organism evidence="1 2">
    <name type="scientific">Cyclonatronum proteinivorum</name>
    <dbReference type="NCBI Taxonomy" id="1457365"/>
    <lineage>
        <taxon>Bacteria</taxon>
        <taxon>Pseudomonadati</taxon>
        <taxon>Balneolota</taxon>
        <taxon>Balneolia</taxon>
        <taxon>Balneolales</taxon>
        <taxon>Cyclonatronaceae</taxon>
        <taxon>Cyclonatronum</taxon>
    </lineage>
</organism>
<dbReference type="KEGG" id="cprv:CYPRO_3068"/>
<gene>
    <name evidence="1" type="ORF">CYPRO_3068</name>
</gene>
<reference evidence="1 2" key="1">
    <citation type="submission" date="2018-03" db="EMBL/GenBank/DDBJ databases">
        <title>Phenotypic and genomic properties of Cyclonatronum proteinivorum gen. nov., sp. nov., a haloalkaliphilic bacteroidete from soda lakes possessing Na+-translocating rhodopsin.</title>
        <authorList>
            <person name="Toshchakov S.V."/>
            <person name="Korzhenkov A."/>
            <person name="Samarov N.I."/>
            <person name="Kublanov I.V."/>
            <person name="Muntyan M.S."/>
            <person name="Sorokin D.Y."/>
        </authorList>
    </citation>
    <scope>NUCLEOTIDE SEQUENCE [LARGE SCALE GENOMIC DNA]</scope>
    <source>
        <strain evidence="1 2">Omega</strain>
    </source>
</reference>
<evidence type="ECO:0000313" key="1">
    <source>
        <dbReference type="EMBL" id="AXJ02303.1"/>
    </source>
</evidence>
<dbReference type="AlphaFoldDB" id="A0A345UPA1"/>
<dbReference type="InterPro" id="IPR025591">
    <property type="entry name" value="RloB"/>
</dbReference>
<dbReference type="Pfam" id="PF13707">
    <property type="entry name" value="RloB"/>
    <property type="match status" value="1"/>
</dbReference>